<dbReference type="GO" id="GO:0006032">
    <property type="term" value="P:chitin catabolic process"/>
    <property type="evidence" value="ECO:0007669"/>
    <property type="project" value="TreeGrafter"/>
</dbReference>
<reference evidence="3 4" key="1">
    <citation type="submission" date="2020-04" db="EMBL/GenBank/DDBJ databases">
        <authorList>
            <person name="Laetsch R D."/>
            <person name="Stevens L."/>
            <person name="Kumar S."/>
            <person name="Blaxter L. M."/>
        </authorList>
    </citation>
    <scope>NUCLEOTIDE SEQUENCE [LARGE SCALE GENOMIC DNA]</scope>
</reference>
<evidence type="ECO:0000259" key="2">
    <source>
        <dbReference type="PROSITE" id="PS51910"/>
    </source>
</evidence>
<feature type="signal peptide" evidence="1">
    <location>
        <begin position="1"/>
        <end position="18"/>
    </location>
</feature>
<dbReference type="InterPro" id="IPR029070">
    <property type="entry name" value="Chitinase_insertion_sf"/>
</dbReference>
<organism evidence="3 4">
    <name type="scientific">Caenorhabditis bovis</name>
    <dbReference type="NCBI Taxonomy" id="2654633"/>
    <lineage>
        <taxon>Eukaryota</taxon>
        <taxon>Metazoa</taxon>
        <taxon>Ecdysozoa</taxon>
        <taxon>Nematoda</taxon>
        <taxon>Chromadorea</taxon>
        <taxon>Rhabditida</taxon>
        <taxon>Rhabditina</taxon>
        <taxon>Rhabditomorpha</taxon>
        <taxon>Rhabditoidea</taxon>
        <taxon>Rhabditidae</taxon>
        <taxon>Peloderinae</taxon>
        <taxon>Caenorhabditis</taxon>
    </lineage>
</organism>
<name>A0A8S1F146_9PELO</name>
<dbReference type="GO" id="GO:0008061">
    <property type="term" value="F:chitin binding"/>
    <property type="evidence" value="ECO:0007669"/>
    <property type="project" value="InterPro"/>
</dbReference>
<dbReference type="Pfam" id="PF00704">
    <property type="entry name" value="Glyco_hydro_18"/>
    <property type="match status" value="2"/>
</dbReference>
<dbReference type="GO" id="GO:0004568">
    <property type="term" value="F:chitinase activity"/>
    <property type="evidence" value="ECO:0007669"/>
    <property type="project" value="TreeGrafter"/>
</dbReference>
<keyword evidence="1" id="KW-0732">Signal</keyword>
<proteinExistence type="predicted"/>
<comment type="caution">
    <text evidence="3">The sequence shown here is derived from an EMBL/GenBank/DDBJ whole genome shotgun (WGS) entry which is preliminary data.</text>
</comment>
<dbReference type="InterPro" id="IPR017853">
    <property type="entry name" value="GH"/>
</dbReference>
<dbReference type="Gene3D" id="3.10.50.10">
    <property type="match status" value="1"/>
</dbReference>
<evidence type="ECO:0000313" key="3">
    <source>
        <dbReference type="EMBL" id="CAB3409672.1"/>
    </source>
</evidence>
<dbReference type="InterPro" id="IPR011583">
    <property type="entry name" value="Chitinase_II/V-like_cat"/>
</dbReference>
<sequence length="1063" mass="119674">MGTIALLLLAVLSSPISSIISPIAQKEEASSLYCFVKPPPKTVFNPRLLENITCTHFVFGEFSIDNAKGTPKFTNFDLIYAGSDGNIRNFLRLRQKHPKSKFLLGVRRSAPFTDSIQAKHVARGAKRAAVERNFDGIFFEFNGYHLETSSSAVFIKEISMGNGTMNTIGISARRVWQRDSVERIRQTINYVENVYVDMSTLPSNEDPLIITHIDPLWANGTVVYEDTIQGTVDKLSENGVMPNKVVVGFTAGGWMFEVPNVLRINHGDFATSEGKRIPYQDTCKTRGTIVFDNQTLDEVTLYRNTWVSANVPTRQGLGKKMGWVLSEKFAGIGISNIFDDDPHSKCGADPLPLHNFAMRMIRDVIPSSPAKCTRICYLETSRIDKSFPFDSLKSEFCSHIVIDYFDIDVQDVSMVREGADLLIARIDKWRLKIGEVAPRLILSIGGHQQTTTWSLLLADDVKRNELAKDILMKVDELNADGVEISWTLESMNNEFDKNNLNSFITDINTLSKKNPVEVVVAASAASTYSNWYDVEFLNKTVDLVVLQTHRLHSNRSPFTGHPSPLRATSSMNDQKMSWEEMVKYWTKFGMARKRIAVALSAAAISMTSLADQKSFGQTGPFGQAAFVSAFRAENLDIRTQQEICESIKMESANPEWVPIAEVPYLMRNGQFVAYENVRSAHIKAVWASMQGIGITVHDVDADDPHGICDNRTAFPLLSQISRVQVCPRCVKHHDFRKCSHKFKVSCSFDLKKSVPLFKTEIVPYERCTEVVVEQAKLSNSGRIHFHDPSEEENLKCLAKMRKKMVKCGMILSLSCGTSERQFTNLLIDNMTHTIDNIMEAMKKYELSGIQLDCENVIKRNNNIQFNSFVRNLRAKLDEHLAANKCRRTLSIRFSPHTSTPNQYYQISLLNKLDHVSIAVSDHHHTDRPFFYNNTEEENYETTLLTWLQSGVKPEKMILEISPFGIRSDGGKKHTMSQGNVCETAGNRAHFVENYETLTAYHKHSTGVLSIPTINTVKYKMGFAIRENLGGISFRSVNGDDYTGICGRGSFPILKSLYSSNTCH</sequence>
<dbReference type="InterPro" id="IPR001223">
    <property type="entry name" value="Glyco_hydro18_cat"/>
</dbReference>
<accession>A0A8S1F146</accession>
<keyword evidence="4" id="KW-1185">Reference proteome</keyword>
<dbReference type="Gene3D" id="3.20.20.80">
    <property type="entry name" value="Glycosidases"/>
    <property type="match status" value="3"/>
</dbReference>
<dbReference type="PANTHER" id="PTHR11177:SF401">
    <property type="entry name" value="CHITINASE-LIKE PROTEIN C25A8.4"/>
    <property type="match status" value="1"/>
</dbReference>
<feature type="chain" id="PRO_5035866058" description="GH18 domain-containing protein" evidence="1">
    <location>
        <begin position="19"/>
        <end position="1063"/>
    </location>
</feature>
<dbReference type="InterPro" id="IPR050314">
    <property type="entry name" value="Glycosyl_Hydrlase_18"/>
</dbReference>
<dbReference type="AlphaFoldDB" id="A0A8S1F146"/>
<feature type="domain" description="GH18" evidence="2">
    <location>
        <begin position="372"/>
        <end position="727"/>
    </location>
</feature>
<dbReference type="EMBL" id="CADEPM010000009">
    <property type="protein sequence ID" value="CAB3409672.1"/>
    <property type="molecule type" value="Genomic_DNA"/>
</dbReference>
<dbReference type="GO" id="GO:0005576">
    <property type="term" value="C:extracellular region"/>
    <property type="evidence" value="ECO:0007669"/>
    <property type="project" value="TreeGrafter"/>
</dbReference>
<evidence type="ECO:0000313" key="4">
    <source>
        <dbReference type="Proteomes" id="UP000494206"/>
    </source>
</evidence>
<dbReference type="SMART" id="SM00636">
    <property type="entry name" value="Glyco_18"/>
    <property type="match status" value="1"/>
</dbReference>
<dbReference type="GO" id="GO:0005975">
    <property type="term" value="P:carbohydrate metabolic process"/>
    <property type="evidence" value="ECO:0007669"/>
    <property type="project" value="InterPro"/>
</dbReference>
<gene>
    <name evidence="3" type="ORF">CBOVIS_LOCUS11298</name>
</gene>
<evidence type="ECO:0000256" key="1">
    <source>
        <dbReference type="SAM" id="SignalP"/>
    </source>
</evidence>
<dbReference type="Proteomes" id="UP000494206">
    <property type="component" value="Unassembled WGS sequence"/>
</dbReference>
<dbReference type="PROSITE" id="PS51910">
    <property type="entry name" value="GH18_2"/>
    <property type="match status" value="2"/>
</dbReference>
<dbReference type="OrthoDB" id="73875at2759"/>
<feature type="domain" description="GH18" evidence="2">
    <location>
        <begin position="742"/>
        <end position="1063"/>
    </location>
</feature>
<dbReference type="PANTHER" id="PTHR11177">
    <property type="entry name" value="CHITINASE"/>
    <property type="match status" value="1"/>
</dbReference>
<protein>
    <recommendedName>
        <fullName evidence="2">GH18 domain-containing protein</fullName>
    </recommendedName>
</protein>
<dbReference type="SUPFAM" id="SSF51445">
    <property type="entry name" value="(Trans)glycosidases"/>
    <property type="match status" value="3"/>
</dbReference>